<dbReference type="EMBL" id="JAUCML010000003">
    <property type="protein sequence ID" value="MDM7884860.1"/>
    <property type="molecule type" value="Genomic_DNA"/>
</dbReference>
<dbReference type="InterPro" id="IPR036388">
    <property type="entry name" value="WH-like_DNA-bd_sf"/>
</dbReference>
<evidence type="ECO:0000256" key="1">
    <source>
        <dbReference type="ARBA" id="ARBA00006479"/>
    </source>
</evidence>
<dbReference type="RefSeq" id="WP_182045877.1">
    <property type="nucleotide sequence ID" value="NZ_JAUCML010000003.1"/>
</dbReference>
<dbReference type="SUPFAM" id="SSF46785">
    <property type="entry name" value="Winged helix' DNA-binding domain"/>
    <property type="match status" value="1"/>
</dbReference>
<comment type="similarity">
    <text evidence="1">Belongs to the ROK (NagC/XylR) family.</text>
</comment>
<dbReference type="SUPFAM" id="SSF53067">
    <property type="entry name" value="Actin-like ATPase domain"/>
    <property type="match status" value="1"/>
</dbReference>
<dbReference type="Gene3D" id="3.30.420.40">
    <property type="match status" value="2"/>
</dbReference>
<evidence type="ECO:0000256" key="2">
    <source>
        <dbReference type="SAM" id="MobiDB-lite"/>
    </source>
</evidence>
<dbReference type="Proteomes" id="UP001237823">
    <property type="component" value="Unassembled WGS sequence"/>
</dbReference>
<feature type="region of interest" description="Disordered" evidence="2">
    <location>
        <begin position="1"/>
        <end position="24"/>
    </location>
</feature>
<organism evidence="3 4">
    <name type="scientific">Curtobacterium citri</name>
    <dbReference type="NCBI Taxonomy" id="3055139"/>
    <lineage>
        <taxon>Bacteria</taxon>
        <taxon>Bacillati</taxon>
        <taxon>Actinomycetota</taxon>
        <taxon>Actinomycetes</taxon>
        <taxon>Micrococcales</taxon>
        <taxon>Microbacteriaceae</taxon>
        <taxon>Curtobacterium</taxon>
    </lineage>
</organism>
<sequence length="382" mass="39635">MVNETDAPAPFAPQLRRPRSKALPQHSRALNRSLILQTLFTDGAMSRADLSRHSGLTRPTVSGLVAELEADALVTELGPRGDLRVGKPATLINLNVDAFHIVVVDLSVPDHFVGAVTNLRGDVVDSARIEVDGAVGDQALNRIIRLVERLSAMTSRRLLGIAVGCPGVIDETGTVLDSVALGGGLPLQQQLADHFRLPVHVLNDANVAALGVHAFEADPTRDLLVVALEHGVGTGMVLGGRLVLGERYAAGEIGHLTIDEDGEPCPCGRRGCLEVIIGADHLARRLDAAPAADRGALLGSAGDTLGRVLAPIISAVNITEIVVTGPAELVEGPFVDAVHATVSARTLASVGDDLAVTATSTNSDLILRGGAAFLLAAELGVS</sequence>
<dbReference type="InterPro" id="IPR043129">
    <property type="entry name" value="ATPase_NBD"/>
</dbReference>
<dbReference type="InterPro" id="IPR036390">
    <property type="entry name" value="WH_DNA-bd_sf"/>
</dbReference>
<comment type="caution">
    <text evidence="3">The sequence shown here is derived from an EMBL/GenBank/DDBJ whole genome shotgun (WGS) entry which is preliminary data.</text>
</comment>
<protein>
    <submittedName>
        <fullName evidence="3">ROK family transcriptional regulator</fullName>
    </submittedName>
</protein>
<proteinExistence type="inferred from homology"/>
<dbReference type="InterPro" id="IPR000600">
    <property type="entry name" value="ROK"/>
</dbReference>
<dbReference type="InterPro" id="IPR049874">
    <property type="entry name" value="ROK_cs"/>
</dbReference>
<dbReference type="PANTHER" id="PTHR18964:SF149">
    <property type="entry name" value="BIFUNCTIONAL UDP-N-ACETYLGLUCOSAMINE 2-EPIMERASE_N-ACETYLMANNOSAMINE KINASE"/>
    <property type="match status" value="1"/>
</dbReference>
<evidence type="ECO:0000313" key="3">
    <source>
        <dbReference type="EMBL" id="MDM7884860.1"/>
    </source>
</evidence>
<dbReference type="Gene3D" id="1.10.10.10">
    <property type="entry name" value="Winged helix-like DNA-binding domain superfamily/Winged helix DNA-binding domain"/>
    <property type="match status" value="1"/>
</dbReference>
<accession>A0ABT7T5K6</accession>
<gene>
    <name evidence="3" type="ORF">QUG92_07055</name>
</gene>
<evidence type="ECO:0000313" key="4">
    <source>
        <dbReference type="Proteomes" id="UP001237823"/>
    </source>
</evidence>
<keyword evidence="4" id="KW-1185">Reference proteome</keyword>
<name>A0ABT7T5K6_9MICO</name>
<reference evidence="3 4" key="1">
    <citation type="submission" date="2023-06" db="EMBL/GenBank/DDBJ databases">
        <authorList>
            <person name="Feng G."/>
            <person name="Li J."/>
            <person name="Zhu H."/>
        </authorList>
    </citation>
    <scope>NUCLEOTIDE SEQUENCE [LARGE SCALE GENOMIC DNA]</scope>
    <source>
        <strain evidence="3 4">RHCKG23</strain>
    </source>
</reference>
<dbReference type="Pfam" id="PF00480">
    <property type="entry name" value="ROK"/>
    <property type="match status" value="1"/>
</dbReference>
<dbReference type="PROSITE" id="PS01125">
    <property type="entry name" value="ROK"/>
    <property type="match status" value="1"/>
</dbReference>
<dbReference type="PANTHER" id="PTHR18964">
    <property type="entry name" value="ROK (REPRESSOR, ORF, KINASE) FAMILY"/>
    <property type="match status" value="1"/>
</dbReference>